<sequence length="364" mass="41772">MHLILSGKEMFIVSARLITISFNHVTIAVNSVPKCGKINNESQENVGSPRTTPTKTRRKRLILMRHAERVDRVGFFRFLIVDAELLVFPGWLRLTNLNGTYSRYNLNQPRYLPTRWSGMEGFHNDSPITQIGEFTAQAVAEEITGNYQIGSIYSSPALRCIQTANQFNKFLLPVARIKVEHSLFEWLGWYKIRCYLALNTTLIIDKLMSNTSCNMLQPPKWMSTEELIRSNLNVDMNYKPVHGSNLQPIVGSESIVGYFDRSIDFLKIMLENDKSETICIITHAPTLYIYTRYLLNISDTTPIREELDSSGSKIPYCSSVVMEKNADDDGWKLGKAIKVMTYLNQSTKIDYQFLLNKRNDQFPK</sequence>
<dbReference type="InterPro" id="IPR051710">
    <property type="entry name" value="Phosphatase_SH3-domain"/>
</dbReference>
<name>A0A915Q1S2_9BILA</name>
<dbReference type="InterPro" id="IPR013078">
    <property type="entry name" value="His_Pase_superF_clade-1"/>
</dbReference>
<evidence type="ECO:0000313" key="1">
    <source>
        <dbReference type="Proteomes" id="UP000887581"/>
    </source>
</evidence>
<dbReference type="GO" id="GO:0016791">
    <property type="term" value="F:phosphatase activity"/>
    <property type="evidence" value="ECO:0007669"/>
    <property type="project" value="UniProtKB-ARBA"/>
</dbReference>
<dbReference type="SUPFAM" id="SSF53254">
    <property type="entry name" value="Phosphoglycerate mutase-like"/>
    <property type="match status" value="1"/>
</dbReference>
<dbReference type="PANTHER" id="PTHR16469">
    <property type="entry name" value="UBIQUITIN-ASSOCIATED AND SH3 DOMAIN-CONTAINING BA-RELATED"/>
    <property type="match status" value="1"/>
</dbReference>
<protein>
    <submittedName>
        <fullName evidence="2">Phosphoglycerate mutase-like protein</fullName>
    </submittedName>
</protein>
<organism evidence="1 2">
    <name type="scientific">Setaria digitata</name>
    <dbReference type="NCBI Taxonomy" id="48799"/>
    <lineage>
        <taxon>Eukaryota</taxon>
        <taxon>Metazoa</taxon>
        <taxon>Ecdysozoa</taxon>
        <taxon>Nematoda</taxon>
        <taxon>Chromadorea</taxon>
        <taxon>Rhabditida</taxon>
        <taxon>Spirurina</taxon>
        <taxon>Spiruromorpha</taxon>
        <taxon>Filarioidea</taxon>
        <taxon>Setariidae</taxon>
        <taxon>Setaria</taxon>
    </lineage>
</organism>
<dbReference type="Proteomes" id="UP000887581">
    <property type="component" value="Unplaced"/>
</dbReference>
<dbReference type="CDD" id="cd07067">
    <property type="entry name" value="HP_PGM_like"/>
    <property type="match status" value="1"/>
</dbReference>
<dbReference type="AlphaFoldDB" id="A0A915Q1S2"/>
<dbReference type="WBParaSite" id="sdigi.contig455.g8446.t1">
    <property type="protein sequence ID" value="sdigi.contig455.g8446.t1"/>
    <property type="gene ID" value="sdigi.contig455.g8446"/>
</dbReference>
<dbReference type="Pfam" id="PF00300">
    <property type="entry name" value="His_Phos_1"/>
    <property type="match status" value="1"/>
</dbReference>
<evidence type="ECO:0000313" key="2">
    <source>
        <dbReference type="WBParaSite" id="sdigi.contig455.g8446.t1"/>
    </source>
</evidence>
<accession>A0A915Q1S2</accession>
<dbReference type="PANTHER" id="PTHR16469:SF27">
    <property type="entry name" value="UBIQUITIN-ASSOCIATED AND SH3 DOMAIN-CONTAINING BA-RELATED"/>
    <property type="match status" value="1"/>
</dbReference>
<dbReference type="InterPro" id="IPR029033">
    <property type="entry name" value="His_PPase_superfam"/>
</dbReference>
<keyword evidence="1" id="KW-1185">Reference proteome</keyword>
<dbReference type="Gene3D" id="3.40.50.1240">
    <property type="entry name" value="Phosphoglycerate mutase-like"/>
    <property type="match status" value="1"/>
</dbReference>
<proteinExistence type="predicted"/>
<reference evidence="2" key="1">
    <citation type="submission" date="2022-11" db="UniProtKB">
        <authorList>
            <consortium name="WormBaseParasite"/>
        </authorList>
    </citation>
    <scope>IDENTIFICATION</scope>
</reference>